<protein>
    <recommendedName>
        <fullName evidence="2">DUF4097 domain-containing protein</fullName>
    </recommendedName>
</protein>
<reference evidence="4" key="1">
    <citation type="journal article" date="2019" name="Int. J. Syst. Evol. Microbiol.">
        <title>The Global Catalogue of Microorganisms (GCM) 10K type strain sequencing project: providing services to taxonomists for standard genome sequencing and annotation.</title>
        <authorList>
            <consortium name="The Broad Institute Genomics Platform"/>
            <consortium name="The Broad Institute Genome Sequencing Center for Infectious Disease"/>
            <person name="Wu L."/>
            <person name="Ma J."/>
        </authorList>
    </citation>
    <scope>NUCLEOTIDE SEQUENCE [LARGE SCALE GENOMIC DNA]</scope>
    <source>
        <strain evidence="4">JCM 13929</strain>
    </source>
</reference>
<dbReference type="EMBL" id="BAAAMU010000058">
    <property type="protein sequence ID" value="GAA1658327.1"/>
    <property type="molecule type" value="Genomic_DNA"/>
</dbReference>
<organism evidence="3 4">
    <name type="scientific">Nonomuraea maheshkhaliensis</name>
    <dbReference type="NCBI Taxonomy" id="419590"/>
    <lineage>
        <taxon>Bacteria</taxon>
        <taxon>Bacillati</taxon>
        <taxon>Actinomycetota</taxon>
        <taxon>Actinomycetes</taxon>
        <taxon>Streptosporangiales</taxon>
        <taxon>Streptosporangiaceae</taxon>
        <taxon>Nonomuraea</taxon>
    </lineage>
</organism>
<keyword evidence="1" id="KW-1133">Transmembrane helix</keyword>
<dbReference type="RefSeq" id="WP_346110355.1">
    <property type="nucleotide sequence ID" value="NZ_BAAAMU010000058.1"/>
</dbReference>
<feature type="transmembrane region" description="Helical" evidence="1">
    <location>
        <begin position="6"/>
        <end position="25"/>
    </location>
</feature>
<evidence type="ECO:0000313" key="4">
    <source>
        <dbReference type="Proteomes" id="UP001500064"/>
    </source>
</evidence>
<keyword evidence="1" id="KW-0472">Membrane</keyword>
<keyword evidence="4" id="KW-1185">Reference proteome</keyword>
<name>A0ABP4RQZ2_9ACTN</name>
<evidence type="ECO:0000313" key="3">
    <source>
        <dbReference type="EMBL" id="GAA1658327.1"/>
    </source>
</evidence>
<evidence type="ECO:0000256" key="1">
    <source>
        <dbReference type="SAM" id="Phobius"/>
    </source>
</evidence>
<sequence>MRAAWLTGGAVATVIALVISTIGIWDGFARARMPTDFTSRSIPFEDGQVHIRTGRGQVNLDVVAGQAGELRIDRELHWSRERPTVTEDWDAETSTLRLDAACPGSDQPDGPLCLANYRLSVPPETDLEARTTGGLLSVDELFSDVRVTSVSGDVRLNAISGDVWARTGTGDVDGAGLSGNTADVEVGSGDVKLLFTVVPSSVKAVVRTSGDVALDVPGGVYDVKATGVNTTVGVRRSATSSKKIVVGTTDGMVSVCCRR</sequence>
<proteinExistence type="predicted"/>
<evidence type="ECO:0000259" key="2">
    <source>
        <dbReference type="Pfam" id="PF13349"/>
    </source>
</evidence>
<accession>A0ABP4RQZ2</accession>
<keyword evidence="1" id="KW-0812">Transmembrane</keyword>
<dbReference type="Pfam" id="PF13349">
    <property type="entry name" value="DUF4097"/>
    <property type="match status" value="1"/>
</dbReference>
<comment type="caution">
    <text evidence="3">The sequence shown here is derived from an EMBL/GenBank/DDBJ whole genome shotgun (WGS) entry which is preliminary data.</text>
</comment>
<dbReference type="Proteomes" id="UP001500064">
    <property type="component" value="Unassembled WGS sequence"/>
</dbReference>
<gene>
    <name evidence="3" type="ORF">GCM10009733_065050</name>
</gene>
<feature type="domain" description="DUF4097" evidence="2">
    <location>
        <begin position="142"/>
        <end position="226"/>
    </location>
</feature>
<dbReference type="InterPro" id="IPR025164">
    <property type="entry name" value="Toastrack_DUF4097"/>
</dbReference>